<evidence type="ECO:0008006" key="4">
    <source>
        <dbReference type="Google" id="ProtNLM"/>
    </source>
</evidence>
<dbReference type="HOGENOM" id="CLU_093674_3_2_6"/>
<dbReference type="PANTHER" id="PTHR34980:SF2">
    <property type="entry name" value="INNER MEMBRANE PROTEIN YHAH-RELATED"/>
    <property type="match status" value="1"/>
</dbReference>
<dbReference type="STRING" id="491952.Mar181_3114"/>
<evidence type="ECO:0000313" key="2">
    <source>
        <dbReference type="EMBL" id="AEF56141.1"/>
    </source>
</evidence>
<protein>
    <recommendedName>
        <fullName evidence="4">DUF805 domain-containing protein</fullName>
    </recommendedName>
</protein>
<dbReference type="Pfam" id="PF05656">
    <property type="entry name" value="DUF805"/>
    <property type="match status" value="1"/>
</dbReference>
<dbReference type="eggNOG" id="COG3152">
    <property type="taxonomic scope" value="Bacteria"/>
</dbReference>
<dbReference type="Proteomes" id="UP000009230">
    <property type="component" value="Chromosome"/>
</dbReference>
<dbReference type="OrthoDB" id="9812349at2"/>
<feature type="transmembrane region" description="Helical" evidence="1">
    <location>
        <begin position="20"/>
        <end position="40"/>
    </location>
</feature>
<feature type="transmembrane region" description="Helical" evidence="1">
    <location>
        <begin position="77"/>
        <end position="99"/>
    </location>
</feature>
<keyword evidence="1" id="KW-0812">Transmembrane</keyword>
<evidence type="ECO:0000256" key="1">
    <source>
        <dbReference type="SAM" id="Phobius"/>
    </source>
</evidence>
<keyword evidence="3" id="KW-1185">Reference proteome</keyword>
<dbReference type="EMBL" id="CP002771">
    <property type="protein sequence ID" value="AEF56141.1"/>
    <property type="molecule type" value="Genomic_DNA"/>
</dbReference>
<keyword evidence="1" id="KW-1133">Transmembrane helix</keyword>
<dbReference type="InterPro" id="IPR008523">
    <property type="entry name" value="DUF805"/>
</dbReference>
<organism evidence="2 3">
    <name type="scientific">Marinomonas posidonica (strain CECT 7376 / NCIMB 14433 / IVIA-Po-181)</name>
    <dbReference type="NCBI Taxonomy" id="491952"/>
    <lineage>
        <taxon>Bacteria</taxon>
        <taxon>Pseudomonadati</taxon>
        <taxon>Pseudomonadota</taxon>
        <taxon>Gammaproteobacteria</taxon>
        <taxon>Oceanospirillales</taxon>
        <taxon>Oceanospirillaceae</taxon>
        <taxon>Marinomonas</taxon>
    </lineage>
</organism>
<evidence type="ECO:0000313" key="3">
    <source>
        <dbReference type="Proteomes" id="UP000009230"/>
    </source>
</evidence>
<dbReference type="AlphaFoldDB" id="F6CS34"/>
<name>F6CS34_MARPP</name>
<keyword evidence="1" id="KW-0472">Membrane</keyword>
<dbReference type="RefSeq" id="WP_013797611.1">
    <property type="nucleotide sequence ID" value="NC_015559.1"/>
</dbReference>
<proteinExistence type="predicted"/>
<sequence>MNWYLDAWQRYAQFSGRASLKAFWMFFLVNCFISFVFVMLERVFQVTWRVDALYSVLAFLPMLSLTVRRLHDTNRSAWWLCVLLVPAIGMVILLVLLALPTEPDDPLGDYPQNNQML</sequence>
<dbReference type="KEGG" id="mpc:Mar181_3114"/>
<dbReference type="PANTHER" id="PTHR34980">
    <property type="entry name" value="INNER MEMBRANE PROTEIN-RELATED-RELATED"/>
    <property type="match status" value="1"/>
</dbReference>
<dbReference type="GO" id="GO:0005886">
    <property type="term" value="C:plasma membrane"/>
    <property type="evidence" value="ECO:0007669"/>
    <property type="project" value="TreeGrafter"/>
</dbReference>
<reference evidence="2 3" key="1">
    <citation type="journal article" date="2012" name="Stand. Genomic Sci.">
        <title>Complete genome sequence of Marinomonas posidonica type strain (IVIA-Po-181(T)).</title>
        <authorList>
            <person name="Lucas-Elio P."/>
            <person name="Goodwin L."/>
            <person name="Woyke T."/>
            <person name="Pitluck S."/>
            <person name="Nolan M."/>
            <person name="Kyrpides N.C."/>
            <person name="Detter J.C."/>
            <person name="Copeland A."/>
            <person name="Lu M."/>
            <person name="Bruce D."/>
            <person name="Detter C."/>
            <person name="Tapia R."/>
            <person name="Han S."/>
            <person name="Land M.L."/>
            <person name="Ivanova N."/>
            <person name="Mikhailova N."/>
            <person name="Johnston A.W."/>
            <person name="Sanchez-Amat A."/>
        </authorList>
    </citation>
    <scope>NUCLEOTIDE SEQUENCE [LARGE SCALE GENOMIC DNA]</scope>
    <source>
        <strain evidence="3">CECT 7376 / NCIMB 14433 / IVIA-Po-181</strain>
    </source>
</reference>
<accession>F6CS34</accession>
<gene>
    <name evidence="2" type="ordered locus">Mar181_3114</name>
</gene>